<dbReference type="AlphaFoldDB" id="A0A8S1FDX0"/>
<evidence type="ECO:0000313" key="2">
    <source>
        <dbReference type="EMBL" id="CAB3410063.1"/>
    </source>
</evidence>
<evidence type="ECO:0008006" key="4">
    <source>
        <dbReference type="Google" id="ProtNLM"/>
    </source>
</evidence>
<dbReference type="GO" id="GO:0099158">
    <property type="term" value="P:regulation of recycling endosome localization within postsynapse"/>
    <property type="evidence" value="ECO:0007669"/>
    <property type="project" value="TreeGrafter"/>
</dbReference>
<dbReference type="GO" id="GO:0098998">
    <property type="term" value="C:extrinsic component of postsynaptic early endosome membrane"/>
    <property type="evidence" value="ECO:0007669"/>
    <property type="project" value="TreeGrafter"/>
</dbReference>
<dbReference type="InterPro" id="IPR026204">
    <property type="entry name" value="GRIPAP1"/>
</dbReference>
<proteinExistence type="predicted"/>
<dbReference type="Proteomes" id="UP000494206">
    <property type="component" value="Unassembled WGS sequence"/>
</dbReference>
<dbReference type="EMBL" id="CADEPM010000009">
    <property type="protein sequence ID" value="CAB3410063.1"/>
    <property type="molecule type" value="Genomic_DNA"/>
</dbReference>
<feature type="compositionally biased region" description="Basic and acidic residues" evidence="1">
    <location>
        <begin position="299"/>
        <end position="317"/>
    </location>
</feature>
<comment type="caution">
    <text evidence="2">The sequence shown here is derived from an EMBL/GenBank/DDBJ whole genome shotgun (WGS) entry which is preliminary data.</text>
</comment>
<dbReference type="GO" id="GO:0098837">
    <property type="term" value="C:postsynaptic recycling endosome"/>
    <property type="evidence" value="ECO:0007669"/>
    <property type="project" value="TreeGrafter"/>
</dbReference>
<feature type="region of interest" description="Disordered" evidence="1">
    <location>
        <begin position="399"/>
        <end position="428"/>
    </location>
</feature>
<dbReference type="GO" id="GO:1905244">
    <property type="term" value="P:regulation of modification of synaptic structure"/>
    <property type="evidence" value="ECO:0007669"/>
    <property type="project" value="TreeGrafter"/>
</dbReference>
<dbReference type="PANTHER" id="PTHR18978">
    <property type="entry name" value="GRIP-1 ASSOCIATED PROTEIN 1"/>
    <property type="match status" value="1"/>
</dbReference>
<name>A0A8S1FDX0_9PELO</name>
<evidence type="ECO:0000313" key="3">
    <source>
        <dbReference type="Proteomes" id="UP000494206"/>
    </source>
</evidence>
<reference evidence="2 3" key="1">
    <citation type="submission" date="2020-04" db="EMBL/GenBank/DDBJ databases">
        <authorList>
            <person name="Laetsch R D."/>
            <person name="Stevens L."/>
            <person name="Kumar S."/>
            <person name="Blaxter L. M."/>
        </authorList>
    </citation>
    <scope>NUCLEOTIDE SEQUENCE [LARGE SCALE GENOMIC DNA]</scope>
</reference>
<dbReference type="OrthoDB" id="6269447at2759"/>
<protein>
    <recommendedName>
        <fullName evidence="4">GRIP1-associated protein 1</fullName>
    </recommendedName>
</protein>
<dbReference type="PANTHER" id="PTHR18978:SF1">
    <property type="entry name" value="GRIP1-ASSOCIATED PROTEIN 1"/>
    <property type="match status" value="1"/>
</dbReference>
<sequence length="466" mass="54144">MPLESSGQDGGISRDEFLLIQQQLLDLRQKNYELQEELRRKNNDLVQTQQNSHRNEALQFASKLIHRASTSKKDESEIDNLRRKLATQEEEFKLQQSTLFEEMNRLSSENEELRNRLESLTESPDKFISENDELKEKLVKTEEKLIQVEAELKTMRERAEASEKLTTGLEDMMLDYQKKSEEAQTLLESAIKQASTSEEELRKTKAKLDEKQDVLIAKVANESKEGETNKIELERQILLLETRYQLEIDDLKKEFESEKEKLVQSVNLLEEKIKSHEVEKKLALKKQAAVMKELQKSLKEEKKRADSYEKKNEEKSGWHVVQESDGNSSHTFDGNESISSLSAVESENVELINRLATLQRIHSENADRILQLESENSRLRRENLEKGELIEHWIKEKPIANSTQTSSPRPTDTTGFRRLLNTLGPDQASQDLKEMNKKLQRLLEETLSKNIILQRDIQTLLERTES</sequence>
<feature type="region of interest" description="Disordered" evidence="1">
    <location>
        <begin position="299"/>
        <end position="336"/>
    </location>
</feature>
<dbReference type="GO" id="GO:0098978">
    <property type="term" value="C:glutamatergic synapse"/>
    <property type="evidence" value="ECO:0007669"/>
    <property type="project" value="TreeGrafter"/>
</dbReference>
<dbReference type="GO" id="GO:0098887">
    <property type="term" value="P:neurotransmitter receptor transport, endosome to postsynaptic membrane"/>
    <property type="evidence" value="ECO:0007669"/>
    <property type="project" value="TreeGrafter"/>
</dbReference>
<gene>
    <name evidence="2" type="ORF">CBOVIS_LOCUS11628</name>
</gene>
<dbReference type="GO" id="GO:0099152">
    <property type="term" value="P:regulation of neurotransmitter receptor transport, endosome to postsynaptic membrane"/>
    <property type="evidence" value="ECO:0007669"/>
    <property type="project" value="TreeGrafter"/>
</dbReference>
<feature type="compositionally biased region" description="Polar residues" evidence="1">
    <location>
        <begin position="324"/>
        <end position="336"/>
    </location>
</feature>
<keyword evidence="3" id="KW-1185">Reference proteome</keyword>
<evidence type="ECO:0000256" key="1">
    <source>
        <dbReference type="SAM" id="MobiDB-lite"/>
    </source>
</evidence>
<feature type="compositionally biased region" description="Polar residues" evidence="1">
    <location>
        <begin position="400"/>
        <end position="414"/>
    </location>
</feature>
<accession>A0A8S1FDX0</accession>
<organism evidence="2 3">
    <name type="scientific">Caenorhabditis bovis</name>
    <dbReference type="NCBI Taxonomy" id="2654633"/>
    <lineage>
        <taxon>Eukaryota</taxon>
        <taxon>Metazoa</taxon>
        <taxon>Ecdysozoa</taxon>
        <taxon>Nematoda</taxon>
        <taxon>Chromadorea</taxon>
        <taxon>Rhabditida</taxon>
        <taxon>Rhabditina</taxon>
        <taxon>Rhabditomorpha</taxon>
        <taxon>Rhabditoidea</taxon>
        <taxon>Rhabditidae</taxon>
        <taxon>Peloderinae</taxon>
        <taxon>Caenorhabditis</taxon>
    </lineage>
</organism>